<evidence type="ECO:0000256" key="1">
    <source>
        <dbReference type="SAM" id="MobiDB-lite"/>
    </source>
</evidence>
<feature type="compositionally biased region" description="Low complexity" evidence="1">
    <location>
        <begin position="523"/>
        <end position="539"/>
    </location>
</feature>
<reference evidence="2 3" key="1">
    <citation type="submission" date="2016-07" db="EMBL/GenBank/DDBJ databases">
        <title>Pervasive Adenine N6-methylation of Active Genes in Fungi.</title>
        <authorList>
            <consortium name="DOE Joint Genome Institute"/>
            <person name="Mondo S.J."/>
            <person name="Dannebaum R.O."/>
            <person name="Kuo R.C."/>
            <person name="Labutti K."/>
            <person name="Haridas S."/>
            <person name="Kuo A."/>
            <person name="Salamov A."/>
            <person name="Ahrendt S.R."/>
            <person name="Lipzen A."/>
            <person name="Sullivan W."/>
            <person name="Andreopoulos W.B."/>
            <person name="Clum A."/>
            <person name="Lindquist E."/>
            <person name="Daum C."/>
            <person name="Ramamoorthy G.K."/>
            <person name="Gryganskyi A."/>
            <person name="Culley D."/>
            <person name="Magnuson J.K."/>
            <person name="James T.Y."/>
            <person name="O'Malley M.A."/>
            <person name="Stajich J.E."/>
            <person name="Spatafora J.W."/>
            <person name="Visel A."/>
            <person name="Grigoriev I.V."/>
        </authorList>
    </citation>
    <scope>NUCLEOTIDE SEQUENCE [LARGE SCALE GENOMIC DNA]</scope>
    <source>
        <strain evidence="2 3">JEL800</strain>
    </source>
</reference>
<dbReference type="EMBL" id="MCGO01000014">
    <property type="protein sequence ID" value="ORY47235.1"/>
    <property type="molecule type" value="Genomic_DNA"/>
</dbReference>
<feature type="region of interest" description="Disordered" evidence="1">
    <location>
        <begin position="250"/>
        <end position="277"/>
    </location>
</feature>
<feature type="region of interest" description="Disordered" evidence="1">
    <location>
        <begin position="129"/>
        <end position="152"/>
    </location>
</feature>
<dbReference type="AlphaFoldDB" id="A0A1Y2CLL6"/>
<evidence type="ECO:0000313" key="2">
    <source>
        <dbReference type="EMBL" id="ORY47235.1"/>
    </source>
</evidence>
<organism evidence="2 3">
    <name type="scientific">Rhizoclosmatium globosum</name>
    <dbReference type="NCBI Taxonomy" id="329046"/>
    <lineage>
        <taxon>Eukaryota</taxon>
        <taxon>Fungi</taxon>
        <taxon>Fungi incertae sedis</taxon>
        <taxon>Chytridiomycota</taxon>
        <taxon>Chytridiomycota incertae sedis</taxon>
        <taxon>Chytridiomycetes</taxon>
        <taxon>Chytridiales</taxon>
        <taxon>Chytriomycetaceae</taxon>
        <taxon>Rhizoclosmatium</taxon>
    </lineage>
</organism>
<accession>A0A1Y2CLL6</accession>
<feature type="compositionally biased region" description="Basic and acidic residues" evidence="1">
    <location>
        <begin position="252"/>
        <end position="277"/>
    </location>
</feature>
<feature type="region of interest" description="Disordered" evidence="1">
    <location>
        <begin position="523"/>
        <end position="551"/>
    </location>
</feature>
<sequence>MEKGNSVDPDLIVPVDQVAGEVATRPSEDKENGDGARMLSSEAETIAAFRARQQRGGFQTPPWNPLFLFLSLDILLVHSINTFNQTAQAFLGSLALSTDAAHTNTQPKRKEKTDRDAFATATNVRVSAVSRTQVESRPVSAGSKNKTQPVSNSSFSLNALKAAVTNSAASDLENQYQPPSAWKNMSDAMGASVNKLLNSASIPDVSNSFLPFFTRPSSIFQPAAPNSNNAPPRKSSLDPAEDIELEIVVLGNHEEPNPNSNRREEVRGTKRPKKELLGKEDYQMKRLTAPPIFGDTSSSVGPSTPRIETLDDEAVTPVERNLSESDDVIPIRVNRAGSLGGSSAPFGLFNMSGGSTSKSHQAMVKVSDRKSSLGGGSPWRMFDPADPNNKFMVGRAPTGSGANSVMEKRITVGRLRTMSSRELDEQTGSPVRRKTGGSRNSLAHHYTYSHNPAYPPSSATAQQQIVHSIQHMTSSVGELITSVFRNPTSGALQHVSYASPHHMSPFEAEMRNLPNLRESTTSTRNMTNNSANNSNSNVSFRGPERKGSMGDATSVVLHVAPGRRSDGSGGSRGEDLDAERQSLIQTIPARHLNNIRTKNSVDLNNLNQLLNAKIIFVPPSGGYPISTFTVIGTVENQPKEKKRKAKSLFGSQPL</sequence>
<gene>
    <name evidence="2" type="ORF">BCR33DRAFT_92735</name>
</gene>
<keyword evidence="3" id="KW-1185">Reference proteome</keyword>
<dbReference type="Proteomes" id="UP000193642">
    <property type="component" value="Unassembled WGS sequence"/>
</dbReference>
<comment type="caution">
    <text evidence="2">The sequence shown here is derived from an EMBL/GenBank/DDBJ whole genome shotgun (WGS) entry which is preliminary data.</text>
</comment>
<name>A0A1Y2CLL6_9FUNG</name>
<feature type="region of interest" description="Disordered" evidence="1">
    <location>
        <begin position="420"/>
        <end position="448"/>
    </location>
</feature>
<evidence type="ECO:0000313" key="3">
    <source>
        <dbReference type="Proteomes" id="UP000193642"/>
    </source>
</evidence>
<proteinExistence type="predicted"/>
<feature type="compositionally biased region" description="Polar residues" evidence="1">
    <location>
        <begin position="142"/>
        <end position="152"/>
    </location>
</feature>
<protein>
    <submittedName>
        <fullName evidence="2">Uncharacterized protein</fullName>
    </submittedName>
</protein>